<evidence type="ECO:0000259" key="2">
    <source>
        <dbReference type="Pfam" id="PF18902"/>
    </source>
</evidence>
<protein>
    <recommendedName>
        <fullName evidence="2">DUF5658 domain-containing protein</fullName>
    </recommendedName>
</protein>
<keyword evidence="1" id="KW-0472">Membrane</keyword>
<evidence type="ECO:0000256" key="1">
    <source>
        <dbReference type="SAM" id="Phobius"/>
    </source>
</evidence>
<feature type="domain" description="DUF5658" evidence="2">
    <location>
        <begin position="29"/>
        <end position="114"/>
    </location>
</feature>
<dbReference type="EMBL" id="UOGK01000173">
    <property type="protein sequence ID" value="VAX38946.1"/>
    <property type="molecule type" value="Genomic_DNA"/>
</dbReference>
<feature type="transmembrane region" description="Helical" evidence="1">
    <location>
        <begin position="97"/>
        <end position="119"/>
    </location>
</feature>
<keyword evidence="1" id="KW-1133">Transmembrane helix</keyword>
<reference evidence="3" key="1">
    <citation type="submission" date="2018-06" db="EMBL/GenBank/DDBJ databases">
        <authorList>
            <person name="Zhirakovskaya E."/>
        </authorList>
    </citation>
    <scope>NUCLEOTIDE SEQUENCE</scope>
</reference>
<gene>
    <name evidence="3" type="ORF">MNBD_PLANCTO03-2457</name>
</gene>
<proteinExistence type="predicted"/>
<name>A0A3B1D7V1_9ZZZZ</name>
<dbReference type="AlphaFoldDB" id="A0A3B1D7V1"/>
<feature type="transmembrane region" description="Helical" evidence="1">
    <location>
        <begin position="64"/>
        <end position="85"/>
    </location>
</feature>
<feature type="transmembrane region" description="Helical" evidence="1">
    <location>
        <begin position="21"/>
        <end position="44"/>
    </location>
</feature>
<dbReference type="Pfam" id="PF18902">
    <property type="entry name" value="DUF5658"/>
    <property type="match status" value="1"/>
</dbReference>
<evidence type="ECO:0000313" key="3">
    <source>
        <dbReference type="EMBL" id="VAX38946.1"/>
    </source>
</evidence>
<sequence>MHAELQQIESRDTPQPPNSVLFPNAYTWLVLAASLDIIMTHLMLSLGAIEVNIVANHALETAGLWGLIALKFSVIASVLWICEYVGRRQLSTARSLVGAGVALNFLPVVFSFVQLIVFFDDWVGVFMHS</sequence>
<dbReference type="InterPro" id="IPR043717">
    <property type="entry name" value="DUF5658"/>
</dbReference>
<accession>A0A3B1D7V1</accession>
<organism evidence="3">
    <name type="scientific">hydrothermal vent metagenome</name>
    <dbReference type="NCBI Taxonomy" id="652676"/>
    <lineage>
        <taxon>unclassified sequences</taxon>
        <taxon>metagenomes</taxon>
        <taxon>ecological metagenomes</taxon>
    </lineage>
</organism>
<keyword evidence="1" id="KW-0812">Transmembrane</keyword>